<gene>
    <name evidence="1" type="ORF">LCGC14_0854160</name>
</gene>
<dbReference type="EMBL" id="LAZR01002562">
    <property type="protein sequence ID" value="KKN28448.1"/>
    <property type="molecule type" value="Genomic_DNA"/>
</dbReference>
<name>A0A0F9SGG4_9ZZZZ</name>
<sequence>MPSKSAKAGASIKLLDINSELHELIPIIDSAKGVEENILPAYIIPQALKLGLEGQKLTKEFLPDAVELDYHIDPDTKQKLPGINPLVTVLQSMNEAFQPENDTVQVFAGTRKFLAYTVIDRLSNLIHDVAMKLIATNQQIQACSATTIAPDEAAAIAKYCSGVLTSAKVITLPKIKYLPATITGGHKNVVQTYKTNVVQTLGVVQAHKVEASTLTTGKKPNVAINYHDSYGTGHAGSVGRLKGVQARLEKEGLLCFNKHPNLYCSGEFDEDKLTQLAAFFSLVIDADVASMGNDTVPVVSDALWEFTGKLAAQHGDDTWKSGQGHINWDTMHQKWLKDKAKKEEMELTKIYGDLKQLAIHRDKHHEMENAAGLQSGKTATGKPKADITANAEKAIALSKKNKWGGHYLGEAQNLLKQYINTGGSSTSDLLGNAIHSILYTELQKLGEYGNCPTNINLSDVNAGALSYCEGTLKGTTTILQGEGSQPLHKVAPKQYNLIIEDDNPEGGYNVFIPIDKGFWSEELAGFLEDKFGFDCETFGKGKWKPGEVCRVHIDSHDKIRLLAIFLSNLKGGSESLGKECVPIAMQEAWNYAQEQAKKGTMSFTQEPLIESAKQWIDKCYKTYGIMPPGLTEEQKTLLQLIGPDKIYAGCNLTAEETVPNMGIINYCEGVRTNPDAVVNAHLTPQGSLAHFFHATQDKLADIFINPVDGGKYSVEIKNLDFRNNMFTQKVIDLLQAANYTCQGKTCQKEISEPEIRHLAMLLSSLHQAYKLDGSQMSAAINLAQQQIEALPNDKMAYQLLVYPYTVEDWKKELGKAPTAAKPPAAAKPQPYVGAGFKWQNILETIHLPKGDKNLSIPKAQILELLDAGVPEGKIVGFLTNESAWDNTGGASSISKSDALEVVAIILKEKPEAKPETIKGVMQPPVPAGKIYPSLTWAYINGLPNKGTGPWDLGGCVSYISAGPTKIKKGYCAGVIKEAIDSEGHEIPLEGIAILTGKGDTHGITGDGDITFDSKYSELFITLPDELDKIEPLKIALEEKLGFYHVEGSTWKKKATVFNAAKVGYFFSHIHNITGLPKSCWGDAVNHALEQFNESNPPLKPVYPFTTVDWMKDVCKIEAPTEEPPQPIDELIQKVSADMALSYKSITPDQKKKAKETKEYKKLPQKVKNWMHLAINNHLLQNHKANKPLEETLSQLNHLFLELNDFGITPLMVKKQMEIEKKRKIRKGELPAEPGEVVEKQLQKDSSAELENEIMNELKDLYDSGFTKPPDLFNEVQKTLGLKHSPYLADFVYDWHKGYKQEIIKSNEPILYSTLPEDLKALLNASISIKAAEGKDADIILNELSEQFNVKSTMDWEILVAKEVEAYQALLAKKKTETPSNLWEDLPPSEKKNYILEAYGWAKDNPEYGPAQIIAALSSKYGFEVNNTINKVAEQVVQSAKALKEGKINKATYTTPWELGEGGWEAIPLELAVCMGTALNKLDPEATLTGLYAPFFNLKKQGFSEFDIQELWEGCVVQYEAGLKEPEGKPVLGPQELKNWMFSYLKSHPGIQVSPESMQVTINAESEVYSSPGASSVKAMLDELVQEGKILWNLSQGLYLFEGPVAEKAVEKEPDGKLLNLTASSEHAEIYAVVKSRVIKNADTYKKHTYPGIVNDVYQHIAVMVPSISPLQIEEMIEIISTELKLFPDSKPFLECFKEKLGNLTDFYHAPFFDLWEECKEGEIEKEIPSIEEFMDAEPATAEEAEQLTVHLLEQNKYSANEISLALANKYAIKDDLKLTEWIVKIKDHHGLKVQVGPKFEEMPDEAKKDIIDYITDHSDWDEDVILSYIYDNLGVMASDVLKKEIRHFKKGYDEMQAKQEEPEAPEKPISYENLTGDMKHDINLAVEGMVKSGTGGDDLVQAIVNNYDLAEDAETDAWLEGVIEYHTNLLDEEPETPSPQEMDNFDEMIKSYYQMGWTPAAVMEFFAYKMPADQLKKTADKLYKIYKPEVVRITQDYSQLHADLKKHLEGVASKLLNEGKGVADVAWYISVNYGIEKESVKVMVRKVAEKPLEQVEAAVKAMQLLGAGEFIGGCEITEPISDLRPQNVAYCQGVLEKKGELENSGASILHAMGHQEIRVFNDITDSKWETKMVLETDGGENNEEKLQGVWDILNNIMNCQYPGGTVVTCQLSGSDGMTLPISDQDKLRKTALFLSSIDNVAQLDKGCIPYALKFAMEAAKKKNETSQPWTVNVYPKEVEDWNTIVCSKILA</sequence>
<evidence type="ECO:0000313" key="1">
    <source>
        <dbReference type="EMBL" id="KKN28448.1"/>
    </source>
</evidence>
<comment type="caution">
    <text evidence="1">The sequence shown here is derived from an EMBL/GenBank/DDBJ whole genome shotgun (WGS) entry which is preliminary data.</text>
</comment>
<organism evidence="1">
    <name type="scientific">marine sediment metagenome</name>
    <dbReference type="NCBI Taxonomy" id="412755"/>
    <lineage>
        <taxon>unclassified sequences</taxon>
        <taxon>metagenomes</taxon>
        <taxon>ecological metagenomes</taxon>
    </lineage>
</organism>
<accession>A0A0F9SGG4</accession>
<proteinExistence type="predicted"/>
<protein>
    <submittedName>
        <fullName evidence="1">Uncharacterized protein</fullName>
    </submittedName>
</protein>
<reference evidence="1" key="1">
    <citation type="journal article" date="2015" name="Nature">
        <title>Complex archaea that bridge the gap between prokaryotes and eukaryotes.</title>
        <authorList>
            <person name="Spang A."/>
            <person name="Saw J.H."/>
            <person name="Jorgensen S.L."/>
            <person name="Zaremba-Niedzwiedzka K."/>
            <person name="Martijn J."/>
            <person name="Lind A.E."/>
            <person name="van Eijk R."/>
            <person name="Schleper C."/>
            <person name="Guy L."/>
            <person name="Ettema T.J."/>
        </authorList>
    </citation>
    <scope>NUCLEOTIDE SEQUENCE</scope>
</reference>